<keyword evidence="2" id="KW-1185">Reference proteome</keyword>
<organism evidence="1 2">
    <name type="scientific">Aquamicrobium soli</name>
    <dbReference type="NCBI Taxonomy" id="1811518"/>
    <lineage>
        <taxon>Bacteria</taxon>
        <taxon>Pseudomonadati</taxon>
        <taxon>Pseudomonadota</taxon>
        <taxon>Alphaproteobacteria</taxon>
        <taxon>Hyphomicrobiales</taxon>
        <taxon>Phyllobacteriaceae</taxon>
        <taxon>Aquamicrobium</taxon>
    </lineage>
</organism>
<sequence>MTKSRLQYLSHDYDRHGNLRTYVRLPGKPKIRIKEVFEDENGCITEEFMAAYRLAVSGNTPATAKPIKKVERSFN</sequence>
<protein>
    <submittedName>
        <fullName evidence="1">Uncharacterized protein</fullName>
    </submittedName>
</protein>
<accession>A0ABV7KJW7</accession>
<dbReference type="RefSeq" id="WP_378222653.1">
    <property type="nucleotide sequence ID" value="NZ_JBHRTK010000016.1"/>
</dbReference>
<gene>
    <name evidence="1" type="ORF">ACFOHJ_17330</name>
</gene>
<comment type="caution">
    <text evidence="1">The sequence shown here is derived from an EMBL/GenBank/DDBJ whole genome shotgun (WGS) entry which is preliminary data.</text>
</comment>
<evidence type="ECO:0000313" key="1">
    <source>
        <dbReference type="EMBL" id="MFC3207987.1"/>
    </source>
</evidence>
<evidence type="ECO:0000313" key="2">
    <source>
        <dbReference type="Proteomes" id="UP001595583"/>
    </source>
</evidence>
<reference evidence="2" key="1">
    <citation type="journal article" date="2019" name="Int. J. Syst. Evol. Microbiol.">
        <title>The Global Catalogue of Microorganisms (GCM) 10K type strain sequencing project: providing services to taxonomists for standard genome sequencing and annotation.</title>
        <authorList>
            <consortium name="The Broad Institute Genomics Platform"/>
            <consortium name="The Broad Institute Genome Sequencing Center for Infectious Disease"/>
            <person name="Wu L."/>
            <person name="Ma J."/>
        </authorList>
    </citation>
    <scope>NUCLEOTIDE SEQUENCE [LARGE SCALE GENOMIC DNA]</scope>
    <source>
        <strain evidence="2">KCTC 52165</strain>
    </source>
</reference>
<proteinExistence type="predicted"/>
<dbReference type="Proteomes" id="UP001595583">
    <property type="component" value="Unassembled WGS sequence"/>
</dbReference>
<name>A0ABV7KJW7_9HYPH</name>
<dbReference type="EMBL" id="JBHRTK010000016">
    <property type="protein sequence ID" value="MFC3207987.1"/>
    <property type="molecule type" value="Genomic_DNA"/>
</dbReference>